<dbReference type="OrthoDB" id="283474at2"/>
<accession>A0A5C6S4R4</accession>
<evidence type="ECO:0000313" key="2">
    <source>
        <dbReference type="Proteomes" id="UP000321580"/>
    </source>
</evidence>
<name>A0A5C6S4R4_9BACT</name>
<proteinExistence type="predicted"/>
<evidence type="ECO:0000313" key="1">
    <source>
        <dbReference type="EMBL" id="TXB69476.1"/>
    </source>
</evidence>
<dbReference type="InterPro" id="IPR021471">
    <property type="entry name" value="DUF3124"/>
</dbReference>
<gene>
    <name evidence="1" type="ORF">FRY97_01315</name>
</gene>
<sequence>MKTLFYWASIALAPFILGGCQPEMELSSVDPVNWSRRKAQPPAADSLSWAEAYLPVYSQIYVRTERMTYDLTVTVSMRNINPSDSIYLGYARYYDTHGELIRTYFDTPIYLAPLETVEIVIDDTDRDGGTGANFLFSWLAPDAHPPLVEAVMISASGQQGISFLTRSVDL</sequence>
<protein>
    <submittedName>
        <fullName evidence="1">DUF3124 domain-containing protein</fullName>
    </submittedName>
</protein>
<comment type="caution">
    <text evidence="1">The sequence shown here is derived from an EMBL/GenBank/DDBJ whole genome shotgun (WGS) entry which is preliminary data.</text>
</comment>
<keyword evidence="2" id="KW-1185">Reference proteome</keyword>
<dbReference type="AlphaFoldDB" id="A0A5C6S4R4"/>
<dbReference type="Pfam" id="PF11322">
    <property type="entry name" value="DUF3124"/>
    <property type="match status" value="1"/>
</dbReference>
<reference evidence="1 2" key="1">
    <citation type="submission" date="2019-08" db="EMBL/GenBank/DDBJ databases">
        <title>Genome of Phaeodactylibacter luteus.</title>
        <authorList>
            <person name="Bowman J.P."/>
        </authorList>
    </citation>
    <scope>NUCLEOTIDE SEQUENCE [LARGE SCALE GENOMIC DNA]</scope>
    <source>
        <strain evidence="1 2">KCTC 42180</strain>
    </source>
</reference>
<dbReference type="Proteomes" id="UP000321580">
    <property type="component" value="Unassembled WGS sequence"/>
</dbReference>
<dbReference type="EMBL" id="VOOR01000002">
    <property type="protein sequence ID" value="TXB69476.1"/>
    <property type="molecule type" value="Genomic_DNA"/>
</dbReference>
<organism evidence="1 2">
    <name type="scientific">Phaeodactylibacter luteus</name>
    <dbReference type="NCBI Taxonomy" id="1564516"/>
    <lineage>
        <taxon>Bacteria</taxon>
        <taxon>Pseudomonadati</taxon>
        <taxon>Bacteroidota</taxon>
        <taxon>Saprospiria</taxon>
        <taxon>Saprospirales</taxon>
        <taxon>Haliscomenobacteraceae</taxon>
        <taxon>Phaeodactylibacter</taxon>
    </lineage>
</organism>
<dbReference type="RefSeq" id="WP_147165608.1">
    <property type="nucleotide sequence ID" value="NZ_VOOR01000002.1"/>
</dbReference>
<dbReference type="PROSITE" id="PS51257">
    <property type="entry name" value="PROKAR_LIPOPROTEIN"/>
    <property type="match status" value="1"/>
</dbReference>